<keyword evidence="2" id="KW-0238">DNA-binding</keyword>
<dbReference type="OrthoDB" id="3928741at2"/>
<feature type="domain" description="OmpR/PhoB-type" evidence="5">
    <location>
        <begin position="247"/>
        <end position="312"/>
    </location>
</feature>
<dbReference type="InterPro" id="IPR016032">
    <property type="entry name" value="Sig_transdc_resp-reg_C-effctor"/>
</dbReference>
<protein>
    <submittedName>
        <fullName evidence="6">Transcriptional regulator</fullName>
    </submittedName>
</protein>
<accession>A0A5C8ZDM8</accession>
<dbReference type="SUPFAM" id="SSF46894">
    <property type="entry name" value="C-terminal effector domain of the bipartite response regulators"/>
    <property type="match status" value="1"/>
</dbReference>
<feature type="region of interest" description="Disordered" evidence="4">
    <location>
        <begin position="204"/>
        <end position="223"/>
    </location>
</feature>
<evidence type="ECO:0000313" key="6">
    <source>
        <dbReference type="EMBL" id="TXR55917.1"/>
    </source>
</evidence>
<evidence type="ECO:0000313" key="7">
    <source>
        <dbReference type="Proteomes" id="UP000321234"/>
    </source>
</evidence>
<dbReference type="SMART" id="SM00862">
    <property type="entry name" value="Trans_reg_C"/>
    <property type="match status" value="1"/>
</dbReference>
<feature type="region of interest" description="Disordered" evidence="4">
    <location>
        <begin position="1"/>
        <end position="27"/>
    </location>
</feature>
<name>A0A5C8ZDM8_9ACTN</name>
<dbReference type="InterPro" id="IPR036388">
    <property type="entry name" value="WH-like_DNA-bd_sf"/>
</dbReference>
<dbReference type="Gene3D" id="1.10.10.10">
    <property type="entry name" value="Winged helix-like DNA-binding domain superfamily/Winged helix DNA-binding domain"/>
    <property type="match status" value="1"/>
</dbReference>
<dbReference type="InterPro" id="IPR029016">
    <property type="entry name" value="GAF-like_dom_sf"/>
</dbReference>
<organism evidence="6 7">
    <name type="scientific">Quadrisphaera setariae</name>
    <dbReference type="NCBI Taxonomy" id="2593304"/>
    <lineage>
        <taxon>Bacteria</taxon>
        <taxon>Bacillati</taxon>
        <taxon>Actinomycetota</taxon>
        <taxon>Actinomycetes</taxon>
        <taxon>Kineosporiales</taxon>
        <taxon>Kineosporiaceae</taxon>
        <taxon>Quadrisphaera</taxon>
    </lineage>
</organism>
<dbReference type="GO" id="GO:0000160">
    <property type="term" value="P:phosphorelay signal transduction system"/>
    <property type="evidence" value="ECO:0007669"/>
    <property type="project" value="InterPro"/>
</dbReference>
<gene>
    <name evidence="6" type="ORF">FMM08_13415</name>
</gene>
<evidence type="ECO:0000256" key="4">
    <source>
        <dbReference type="SAM" id="MobiDB-lite"/>
    </source>
</evidence>
<reference evidence="6 7" key="1">
    <citation type="submission" date="2019-07" db="EMBL/GenBank/DDBJ databases">
        <title>Quadrisphaera sp. strain DD2A genome sequencing and assembly.</title>
        <authorList>
            <person name="Kim I."/>
        </authorList>
    </citation>
    <scope>NUCLEOTIDE SEQUENCE [LARGE SCALE GENOMIC DNA]</scope>
    <source>
        <strain evidence="6 7">DD2A</strain>
    </source>
</reference>
<dbReference type="EMBL" id="VKAC01000007">
    <property type="protein sequence ID" value="TXR55917.1"/>
    <property type="molecule type" value="Genomic_DNA"/>
</dbReference>
<keyword evidence="1" id="KW-0805">Transcription regulation</keyword>
<dbReference type="GO" id="GO:0003677">
    <property type="term" value="F:DNA binding"/>
    <property type="evidence" value="ECO:0007669"/>
    <property type="project" value="UniProtKB-KW"/>
</dbReference>
<sequence>MTVEARRRRAEIASARGAHPAPAAGPAAVREEIRASWARSAATVAPDLDVAPMSDPDDVERVWRGSPLQHAVRVMGPQLERAAEDGDLVVAVTDASARILWTSAGRVMRRRAESVGFAPGGRWDEASVGTNALDLALRTGQLSTVWSAEHFAHAVEGWVCWAAPVYDERTGRALGVVDLSTTWDRAQPLGPATAGALAQLVQHAASTARSRSDGPDGPAGPVGATGGLAVQVLELRLLGAGEARLGGRRLQLTRRQLEVLALLALHPEGMSLPELHASLYGDAPVTTSTLKAEVSHVRAALGGALTSRPYRLALPVRTDVDAVLDAVAQGEPTAAAERYGGELLAGTESPELRQHASYVTCAVREALLAAPAAEAALRWARTCPWDAEVLSAALAAVPAGEPSRALLAARLAAADL</sequence>
<feature type="compositionally biased region" description="Low complexity" evidence="4">
    <location>
        <begin position="12"/>
        <end position="27"/>
    </location>
</feature>
<evidence type="ECO:0000256" key="3">
    <source>
        <dbReference type="ARBA" id="ARBA00023163"/>
    </source>
</evidence>
<evidence type="ECO:0000259" key="5">
    <source>
        <dbReference type="SMART" id="SM00862"/>
    </source>
</evidence>
<dbReference type="Proteomes" id="UP000321234">
    <property type="component" value="Unassembled WGS sequence"/>
</dbReference>
<dbReference type="Gene3D" id="3.30.450.40">
    <property type="match status" value="1"/>
</dbReference>
<comment type="caution">
    <text evidence="6">The sequence shown here is derived from an EMBL/GenBank/DDBJ whole genome shotgun (WGS) entry which is preliminary data.</text>
</comment>
<proteinExistence type="predicted"/>
<evidence type="ECO:0000256" key="2">
    <source>
        <dbReference type="ARBA" id="ARBA00023125"/>
    </source>
</evidence>
<keyword evidence="7" id="KW-1185">Reference proteome</keyword>
<dbReference type="AlphaFoldDB" id="A0A5C8ZDM8"/>
<evidence type="ECO:0000256" key="1">
    <source>
        <dbReference type="ARBA" id="ARBA00023015"/>
    </source>
</evidence>
<dbReference type="InterPro" id="IPR001867">
    <property type="entry name" value="OmpR/PhoB-type_DNA-bd"/>
</dbReference>
<keyword evidence="3" id="KW-0804">Transcription</keyword>
<dbReference type="GO" id="GO:0006355">
    <property type="term" value="P:regulation of DNA-templated transcription"/>
    <property type="evidence" value="ECO:0007669"/>
    <property type="project" value="InterPro"/>
</dbReference>